<dbReference type="GO" id="GO:0016020">
    <property type="term" value="C:membrane"/>
    <property type="evidence" value="ECO:0007669"/>
    <property type="project" value="UniProtKB-SubCell"/>
</dbReference>
<dbReference type="Proteomes" id="UP000194360">
    <property type="component" value="Unassembled WGS sequence"/>
</dbReference>
<comment type="subcellular location">
    <subcellularLocation>
        <location evidence="1">Membrane</location>
        <topology evidence="1">Multi-pass membrane protein</topology>
    </subcellularLocation>
</comment>
<dbReference type="STRING" id="2074.BG845_06150"/>
<dbReference type="AlphaFoldDB" id="A0A1Y2MJ44"/>
<proteinExistence type="predicted"/>
<dbReference type="EMBL" id="MIGB01000054">
    <property type="protein sequence ID" value="OSY35284.1"/>
    <property type="molecule type" value="Genomic_DNA"/>
</dbReference>
<feature type="transmembrane region" description="Helical" evidence="5">
    <location>
        <begin position="75"/>
        <end position="93"/>
    </location>
</feature>
<protein>
    <recommendedName>
        <fullName evidence="8">DoxX</fullName>
    </recommendedName>
</protein>
<comment type="caution">
    <text evidence="6">The sequence shown here is derived from an EMBL/GenBank/DDBJ whole genome shotgun (WGS) entry which is preliminary data.</text>
</comment>
<evidence type="ECO:0008006" key="8">
    <source>
        <dbReference type="Google" id="ProtNLM"/>
    </source>
</evidence>
<dbReference type="RefSeq" id="WP_085916219.1">
    <property type="nucleotide sequence ID" value="NZ_AP018920.1"/>
</dbReference>
<keyword evidence="7" id="KW-1185">Reference proteome</keyword>
<accession>A0A1Y2MJ44</accession>
<keyword evidence="3 5" id="KW-1133">Transmembrane helix</keyword>
<feature type="transmembrane region" description="Helical" evidence="5">
    <location>
        <begin position="49"/>
        <end position="70"/>
    </location>
</feature>
<feature type="transmembrane region" description="Helical" evidence="5">
    <location>
        <begin position="105"/>
        <end position="121"/>
    </location>
</feature>
<evidence type="ECO:0000313" key="7">
    <source>
        <dbReference type="Proteomes" id="UP000194360"/>
    </source>
</evidence>
<reference evidence="6 7" key="1">
    <citation type="submission" date="2016-09" db="EMBL/GenBank/DDBJ databases">
        <title>Pseudonocardia autotrophica DSM535, a candidate organism with high potential of specific P450 cytochromes.</title>
        <authorList>
            <person name="Grumaz C."/>
            <person name="Vainshtein Y."/>
            <person name="Kirstahler P."/>
            <person name="Sohn K."/>
        </authorList>
    </citation>
    <scope>NUCLEOTIDE SEQUENCE [LARGE SCALE GENOMIC DNA]</scope>
    <source>
        <strain evidence="6 7">DSM 535</strain>
    </source>
</reference>
<evidence type="ECO:0000313" key="6">
    <source>
        <dbReference type="EMBL" id="OSY35284.1"/>
    </source>
</evidence>
<evidence type="ECO:0000256" key="2">
    <source>
        <dbReference type="ARBA" id="ARBA00022692"/>
    </source>
</evidence>
<dbReference type="InterPro" id="IPR032808">
    <property type="entry name" value="DoxX"/>
</dbReference>
<dbReference type="Pfam" id="PF13564">
    <property type="entry name" value="DoxX_2"/>
    <property type="match status" value="1"/>
</dbReference>
<name>A0A1Y2MJ44_PSEAH</name>
<evidence type="ECO:0000256" key="4">
    <source>
        <dbReference type="ARBA" id="ARBA00023136"/>
    </source>
</evidence>
<gene>
    <name evidence="6" type="ORF">BG845_06150</name>
</gene>
<sequence length="122" mass="12364">MRIGVGVNIAYAVSAALLALVLAFSGYGKLTHAAAVVQNLDRTGVPRSWYPWLATAEFAGAAGLVAGIWLRPLGVAAAVGAALYFVGAVVTHLVNNDAAGVRNPAPLLIVSIAVTTLGVLTV</sequence>
<evidence type="ECO:0000256" key="1">
    <source>
        <dbReference type="ARBA" id="ARBA00004141"/>
    </source>
</evidence>
<evidence type="ECO:0000256" key="5">
    <source>
        <dbReference type="SAM" id="Phobius"/>
    </source>
</evidence>
<evidence type="ECO:0000256" key="3">
    <source>
        <dbReference type="ARBA" id="ARBA00022989"/>
    </source>
</evidence>
<keyword evidence="4 5" id="KW-0472">Membrane</keyword>
<dbReference type="OrthoDB" id="2629817at2"/>
<keyword evidence="2 5" id="KW-0812">Transmembrane</keyword>
<organism evidence="6 7">
    <name type="scientific">Pseudonocardia autotrophica</name>
    <name type="common">Amycolata autotrophica</name>
    <name type="synonym">Nocardia autotrophica</name>
    <dbReference type="NCBI Taxonomy" id="2074"/>
    <lineage>
        <taxon>Bacteria</taxon>
        <taxon>Bacillati</taxon>
        <taxon>Actinomycetota</taxon>
        <taxon>Actinomycetes</taxon>
        <taxon>Pseudonocardiales</taxon>
        <taxon>Pseudonocardiaceae</taxon>
        <taxon>Pseudonocardia</taxon>
    </lineage>
</organism>